<gene>
    <name evidence="5" type="ordered locus">RSal33209_1812</name>
</gene>
<dbReference type="InterPro" id="IPR036390">
    <property type="entry name" value="WH_DNA-bd_sf"/>
</dbReference>
<dbReference type="KEGG" id="rsa:RSal33209_1812"/>
<dbReference type="InterPro" id="IPR011711">
    <property type="entry name" value="GntR_C"/>
</dbReference>
<dbReference type="Pfam" id="PF07729">
    <property type="entry name" value="FCD"/>
    <property type="match status" value="1"/>
</dbReference>
<dbReference type="HOGENOM" id="CLU_017584_5_5_11"/>
<dbReference type="Gene3D" id="1.10.10.10">
    <property type="entry name" value="Winged helix-like DNA-binding domain superfamily/Winged helix DNA-binding domain"/>
    <property type="match status" value="1"/>
</dbReference>
<accession>A9WN23</accession>
<dbReference type="GO" id="GO:0003700">
    <property type="term" value="F:DNA-binding transcription factor activity"/>
    <property type="evidence" value="ECO:0007669"/>
    <property type="project" value="InterPro"/>
</dbReference>
<dbReference type="GO" id="GO:0003677">
    <property type="term" value="F:DNA binding"/>
    <property type="evidence" value="ECO:0007669"/>
    <property type="project" value="UniProtKB-KW"/>
</dbReference>
<keyword evidence="2" id="KW-0238">DNA-binding</keyword>
<dbReference type="PROSITE" id="PS50949">
    <property type="entry name" value="HTH_GNTR"/>
    <property type="match status" value="1"/>
</dbReference>
<evidence type="ECO:0000256" key="1">
    <source>
        <dbReference type="ARBA" id="ARBA00023015"/>
    </source>
</evidence>
<sequence length="228" mass="24714">MSLASSSTSLGDLGPRINIRTKVAEALRAALIAGELKPGSVYSAPALAERFGVSATPVREAMLDLVREGMVEVMPNTGFKVTEVSDHELDNLVELRLLIEVPTMGAVAEACQGRMVHEVKALQPLADRLRECAESGALIGYLRADTEFHVKFLSLGGNSKLVDVVRSLRSMSRLYGLERLAAEGRLASSSGEHDQMIQLALAQDKAGMMELVEHHIRHTRSLDQTGKI</sequence>
<dbReference type="PANTHER" id="PTHR43537:SF45">
    <property type="entry name" value="GNTR FAMILY REGULATORY PROTEIN"/>
    <property type="match status" value="1"/>
</dbReference>
<reference evidence="6" key="1">
    <citation type="journal article" date="2008" name="J. Bacteriol.">
        <title>Genome sequence of the fish pathogen Renibacterium salmoninarum suggests reductive evolution away from an environmental Arthrobacter ancestor.</title>
        <authorList>
            <person name="Wiens G.D."/>
            <person name="Rockey D.D."/>
            <person name="Wu Z."/>
            <person name="Chang J."/>
            <person name="Levy R."/>
            <person name="Crane S."/>
            <person name="Chen D.S."/>
            <person name="Capri G.R."/>
            <person name="Burnett J.R."/>
            <person name="Sudheesh P.S."/>
            <person name="Schipma M.J."/>
            <person name="Burd H."/>
            <person name="Bhattacharyya A."/>
            <person name="Rhodes L.D."/>
            <person name="Kaul R."/>
            <person name="Strom M.S."/>
        </authorList>
    </citation>
    <scope>NUCLEOTIDE SEQUENCE [LARGE SCALE GENOMIC DNA]</scope>
    <source>
        <strain evidence="6">ATCC 33209 / DSM 20767 / JCM 11484 / NBRC 15589 / NCIMB 2235</strain>
    </source>
</reference>
<evidence type="ECO:0000256" key="2">
    <source>
        <dbReference type="ARBA" id="ARBA00023125"/>
    </source>
</evidence>
<dbReference type="RefSeq" id="WP_012245216.1">
    <property type="nucleotide sequence ID" value="NC_010168.1"/>
</dbReference>
<evidence type="ECO:0000313" key="5">
    <source>
        <dbReference type="EMBL" id="ABY23545.1"/>
    </source>
</evidence>
<proteinExistence type="predicted"/>
<dbReference type="SUPFAM" id="SSF48008">
    <property type="entry name" value="GntR ligand-binding domain-like"/>
    <property type="match status" value="1"/>
</dbReference>
<dbReference type="Proteomes" id="UP000002007">
    <property type="component" value="Chromosome"/>
</dbReference>
<feature type="domain" description="HTH gntR-type" evidence="4">
    <location>
        <begin position="17"/>
        <end position="84"/>
    </location>
</feature>
<dbReference type="PANTHER" id="PTHR43537">
    <property type="entry name" value="TRANSCRIPTIONAL REGULATOR, GNTR FAMILY"/>
    <property type="match status" value="1"/>
</dbReference>
<keyword evidence="1" id="KW-0805">Transcription regulation</keyword>
<name>A9WN23_RENSM</name>
<dbReference type="eggNOG" id="COG1802">
    <property type="taxonomic scope" value="Bacteria"/>
</dbReference>
<dbReference type="SMART" id="SM00895">
    <property type="entry name" value="FCD"/>
    <property type="match status" value="1"/>
</dbReference>
<dbReference type="SMART" id="SM00345">
    <property type="entry name" value="HTH_GNTR"/>
    <property type="match status" value="1"/>
</dbReference>
<keyword evidence="3" id="KW-0804">Transcription</keyword>
<dbReference type="EMBL" id="CP000910">
    <property type="protein sequence ID" value="ABY23545.1"/>
    <property type="molecule type" value="Genomic_DNA"/>
</dbReference>
<dbReference type="Gene3D" id="1.20.120.530">
    <property type="entry name" value="GntR ligand-binding domain-like"/>
    <property type="match status" value="1"/>
</dbReference>
<protein>
    <submittedName>
        <fullName evidence="5">Transcriptional regulator, GntR family</fullName>
    </submittedName>
</protein>
<keyword evidence="6" id="KW-1185">Reference proteome</keyword>
<dbReference type="SUPFAM" id="SSF46785">
    <property type="entry name" value="Winged helix' DNA-binding domain"/>
    <property type="match status" value="1"/>
</dbReference>
<evidence type="ECO:0000259" key="4">
    <source>
        <dbReference type="PROSITE" id="PS50949"/>
    </source>
</evidence>
<dbReference type="AlphaFoldDB" id="A9WN23"/>
<evidence type="ECO:0000256" key="3">
    <source>
        <dbReference type="ARBA" id="ARBA00023163"/>
    </source>
</evidence>
<dbReference type="STRING" id="288705.RSal33209_1812"/>
<organism evidence="5 6">
    <name type="scientific">Renibacterium salmoninarum (strain ATCC 33209 / DSM 20767 / JCM 11484 / NBRC 15589 / NCIMB 2235)</name>
    <dbReference type="NCBI Taxonomy" id="288705"/>
    <lineage>
        <taxon>Bacteria</taxon>
        <taxon>Bacillati</taxon>
        <taxon>Actinomycetota</taxon>
        <taxon>Actinomycetes</taxon>
        <taxon>Micrococcales</taxon>
        <taxon>Micrococcaceae</taxon>
        <taxon>Renibacterium</taxon>
    </lineage>
</organism>
<dbReference type="InterPro" id="IPR036388">
    <property type="entry name" value="WH-like_DNA-bd_sf"/>
</dbReference>
<dbReference type="Pfam" id="PF00392">
    <property type="entry name" value="GntR"/>
    <property type="match status" value="1"/>
</dbReference>
<evidence type="ECO:0000313" key="6">
    <source>
        <dbReference type="Proteomes" id="UP000002007"/>
    </source>
</evidence>
<dbReference type="CDD" id="cd07377">
    <property type="entry name" value="WHTH_GntR"/>
    <property type="match status" value="1"/>
</dbReference>
<dbReference type="InterPro" id="IPR008920">
    <property type="entry name" value="TF_FadR/GntR_C"/>
</dbReference>
<dbReference type="InterPro" id="IPR000524">
    <property type="entry name" value="Tscrpt_reg_HTH_GntR"/>
</dbReference>